<gene>
    <name evidence="1" type="ORF">T01_11696</name>
</gene>
<organism evidence="1 2">
    <name type="scientific">Trichinella spiralis</name>
    <name type="common">Trichina worm</name>
    <dbReference type="NCBI Taxonomy" id="6334"/>
    <lineage>
        <taxon>Eukaryota</taxon>
        <taxon>Metazoa</taxon>
        <taxon>Ecdysozoa</taxon>
        <taxon>Nematoda</taxon>
        <taxon>Enoplea</taxon>
        <taxon>Dorylaimia</taxon>
        <taxon>Trichinellida</taxon>
        <taxon>Trichinellidae</taxon>
        <taxon>Trichinella</taxon>
    </lineage>
</organism>
<dbReference type="AlphaFoldDB" id="A0A0V1AU28"/>
<dbReference type="Proteomes" id="UP000054776">
    <property type="component" value="Unassembled WGS sequence"/>
</dbReference>
<sequence>MQCRKNQIEHLTAHNRRVITYCPDRLEMFINYSEMEKSLSKAGWKRCEIRFMSFPLSAYVSCILTQSACQLYPEIHTEQFPRFRNLKRSSYPNNKLSNIICQVHSYLNKKYSPLQMLLNFIICVLSVVS</sequence>
<protein>
    <submittedName>
        <fullName evidence="1">Uncharacterized protein</fullName>
    </submittedName>
</protein>
<dbReference type="EMBL" id="JYDH01000220">
    <property type="protein sequence ID" value="KRY28089.1"/>
    <property type="molecule type" value="Genomic_DNA"/>
</dbReference>
<proteinExistence type="predicted"/>
<evidence type="ECO:0000313" key="1">
    <source>
        <dbReference type="EMBL" id="KRY28089.1"/>
    </source>
</evidence>
<keyword evidence="2" id="KW-1185">Reference proteome</keyword>
<evidence type="ECO:0000313" key="2">
    <source>
        <dbReference type="Proteomes" id="UP000054776"/>
    </source>
</evidence>
<comment type="caution">
    <text evidence="1">The sequence shown here is derived from an EMBL/GenBank/DDBJ whole genome shotgun (WGS) entry which is preliminary data.</text>
</comment>
<dbReference type="InParanoid" id="A0A0V1AU28"/>
<accession>A0A0V1AU28</accession>
<dbReference type="OrthoDB" id="5920729at2759"/>
<name>A0A0V1AU28_TRISP</name>
<reference evidence="1 2" key="1">
    <citation type="submission" date="2015-01" db="EMBL/GenBank/DDBJ databases">
        <title>Evolution of Trichinella species and genotypes.</title>
        <authorList>
            <person name="Korhonen P.K."/>
            <person name="Edoardo P."/>
            <person name="Giuseppe L.R."/>
            <person name="Gasser R.B."/>
        </authorList>
    </citation>
    <scope>NUCLEOTIDE SEQUENCE [LARGE SCALE GENOMIC DNA]</scope>
    <source>
        <strain evidence="1">ISS3</strain>
    </source>
</reference>